<protein>
    <submittedName>
        <fullName evidence="3">Methyltransferase type 11</fullName>
    </submittedName>
</protein>
<dbReference type="Proteomes" id="UP001370490">
    <property type="component" value="Unassembled WGS sequence"/>
</dbReference>
<evidence type="ECO:0000259" key="1">
    <source>
        <dbReference type="Pfam" id="PF08241"/>
    </source>
</evidence>
<feature type="domain" description="Methyltransferase type 11" evidence="1">
    <location>
        <begin position="117"/>
        <end position="193"/>
    </location>
</feature>
<keyword evidence="3" id="KW-0489">Methyltransferase</keyword>
<evidence type="ECO:0000313" key="3">
    <source>
        <dbReference type="EMBL" id="KAK6936034.1"/>
    </source>
</evidence>
<name>A0AAN8VQH9_9MAGN</name>
<evidence type="ECO:0000259" key="2">
    <source>
        <dbReference type="Pfam" id="PF25276"/>
    </source>
</evidence>
<dbReference type="PANTHER" id="PTHR47291">
    <property type="entry name" value="PEPTIDE UPSTREAM PROTEIN"/>
    <property type="match status" value="1"/>
</dbReference>
<comment type="caution">
    <text evidence="3">The sequence shown here is derived from an EMBL/GenBank/DDBJ whole genome shotgun (WGS) entry which is preliminary data.</text>
</comment>
<keyword evidence="4" id="KW-1185">Reference proteome</keyword>
<dbReference type="SUPFAM" id="SSF53335">
    <property type="entry name" value="S-adenosyl-L-methionine-dependent methyltransferases"/>
    <property type="match status" value="1"/>
</dbReference>
<dbReference type="GO" id="GO:0008757">
    <property type="term" value="F:S-adenosylmethionine-dependent methyltransferase activity"/>
    <property type="evidence" value="ECO:0007669"/>
    <property type="project" value="InterPro"/>
</dbReference>
<evidence type="ECO:0000313" key="4">
    <source>
        <dbReference type="Proteomes" id="UP001370490"/>
    </source>
</evidence>
<dbReference type="PANTHER" id="PTHR47291:SF1">
    <property type="entry name" value="PEPTIDE UPSTREAM PROTEIN"/>
    <property type="match status" value="1"/>
</dbReference>
<dbReference type="Pfam" id="PF25276">
    <property type="entry name" value="DUF7870"/>
    <property type="match status" value="1"/>
</dbReference>
<proteinExistence type="predicted"/>
<sequence>MDFMVLKSQMFHSTIARRTLIRALLFSTAMTVLPLMQLVHFDGPVEPLFLNSLNCTPISTESNGYSLSIGVLKPVFGLAWPVKGSIECQENENLTINVFDELIQNGFLDNEMKALCVGEGSNSAVSALRELGFDYAVGVDRHPFFSLWKKRFVYELDLKDNSFDFVFSRALQRVSVPALLVLEIERVLRPGGFGAMLVPAHDNNSGSLIRSATPVSSFIKSSDVVHVSSIGYFTLVVFKKRFDTVASFEHFRLPKECPSVENNKPYMKFLEPLVVESPGQAEAKMSLLPNFMNISSRNRLAYINIGAGESVSSSITNWLKPFYPVQSRSINVYVVDHDPFALSSYVKKPGITFVYHPALAGSKGIAGVDIIEDLSAPVENEGFDFVSWFKETVAPADFVVLMMNAKEVEVKLLFKLFESGSICHVDELFLRCSDGMICKDNLCGDCADLFKGLRNSGVYVHQWWGD</sequence>
<accession>A0AAN8VQH9</accession>
<reference evidence="3 4" key="1">
    <citation type="submission" date="2023-12" db="EMBL/GenBank/DDBJ databases">
        <title>A high-quality genome assembly for Dillenia turbinata (Dilleniales).</title>
        <authorList>
            <person name="Chanderbali A."/>
        </authorList>
    </citation>
    <scope>NUCLEOTIDE SEQUENCE [LARGE SCALE GENOMIC DNA]</scope>
    <source>
        <strain evidence="3">LSX21</strain>
        <tissue evidence="3">Leaf</tissue>
    </source>
</reference>
<dbReference type="InterPro" id="IPR029063">
    <property type="entry name" value="SAM-dependent_MTases_sf"/>
</dbReference>
<keyword evidence="3" id="KW-0808">Transferase</keyword>
<dbReference type="Gene3D" id="3.40.50.150">
    <property type="entry name" value="Vaccinia Virus protein VP39"/>
    <property type="match status" value="1"/>
</dbReference>
<dbReference type="EMBL" id="JBAMMX010000007">
    <property type="protein sequence ID" value="KAK6936034.1"/>
    <property type="molecule type" value="Genomic_DNA"/>
</dbReference>
<dbReference type="Pfam" id="PF08241">
    <property type="entry name" value="Methyltransf_11"/>
    <property type="match status" value="1"/>
</dbReference>
<dbReference type="InterPro" id="IPR013216">
    <property type="entry name" value="Methyltransf_11"/>
</dbReference>
<feature type="domain" description="DUF7870" evidence="2">
    <location>
        <begin position="377"/>
        <end position="464"/>
    </location>
</feature>
<dbReference type="AlphaFoldDB" id="A0AAN8VQH9"/>
<dbReference type="GO" id="GO:0032259">
    <property type="term" value="P:methylation"/>
    <property type="evidence" value="ECO:0007669"/>
    <property type="project" value="UniProtKB-KW"/>
</dbReference>
<dbReference type="InterPro" id="IPR057192">
    <property type="entry name" value="DUF7870"/>
</dbReference>
<gene>
    <name evidence="3" type="ORF">RJ641_033064</name>
</gene>
<organism evidence="3 4">
    <name type="scientific">Dillenia turbinata</name>
    <dbReference type="NCBI Taxonomy" id="194707"/>
    <lineage>
        <taxon>Eukaryota</taxon>
        <taxon>Viridiplantae</taxon>
        <taxon>Streptophyta</taxon>
        <taxon>Embryophyta</taxon>
        <taxon>Tracheophyta</taxon>
        <taxon>Spermatophyta</taxon>
        <taxon>Magnoliopsida</taxon>
        <taxon>eudicotyledons</taxon>
        <taxon>Gunneridae</taxon>
        <taxon>Pentapetalae</taxon>
        <taxon>Dilleniales</taxon>
        <taxon>Dilleniaceae</taxon>
        <taxon>Dillenia</taxon>
    </lineage>
</organism>